<name>A0A9P1M5R5_9DINO</name>
<dbReference type="PANTHER" id="PTHR23050">
    <property type="entry name" value="CALCIUM BINDING PROTEIN"/>
    <property type="match status" value="1"/>
</dbReference>
<keyword evidence="6" id="KW-1185">Reference proteome</keyword>
<evidence type="ECO:0000313" key="4">
    <source>
        <dbReference type="EMBL" id="CAI4020063.1"/>
    </source>
</evidence>
<dbReference type="SMART" id="SM00054">
    <property type="entry name" value="EFh"/>
    <property type="match status" value="3"/>
</dbReference>
<evidence type="ECO:0000256" key="2">
    <source>
        <dbReference type="ARBA" id="ARBA00022837"/>
    </source>
</evidence>
<evidence type="ECO:0000259" key="3">
    <source>
        <dbReference type="PROSITE" id="PS50222"/>
    </source>
</evidence>
<dbReference type="EMBL" id="CAMXCT030006788">
    <property type="protein sequence ID" value="CAL4807375.1"/>
    <property type="molecule type" value="Genomic_DNA"/>
</dbReference>
<dbReference type="InterPro" id="IPR018247">
    <property type="entry name" value="EF_Hand_1_Ca_BS"/>
</dbReference>
<feature type="domain" description="EF-hand" evidence="3">
    <location>
        <begin position="65"/>
        <end position="100"/>
    </location>
</feature>
<dbReference type="InterPro" id="IPR050145">
    <property type="entry name" value="Centrin_CML-like"/>
</dbReference>
<reference evidence="4" key="1">
    <citation type="submission" date="2022-10" db="EMBL/GenBank/DDBJ databases">
        <authorList>
            <person name="Chen Y."/>
            <person name="Dougan E. K."/>
            <person name="Chan C."/>
            <person name="Rhodes N."/>
            <person name="Thang M."/>
        </authorList>
    </citation>
    <scope>NUCLEOTIDE SEQUENCE</scope>
</reference>
<protein>
    <submittedName>
        <fullName evidence="5">Caltractin</fullName>
    </submittedName>
</protein>
<dbReference type="GO" id="GO:0005509">
    <property type="term" value="F:calcium ion binding"/>
    <property type="evidence" value="ECO:0007669"/>
    <property type="project" value="InterPro"/>
</dbReference>
<evidence type="ECO:0000313" key="6">
    <source>
        <dbReference type="Proteomes" id="UP001152797"/>
    </source>
</evidence>
<organism evidence="4">
    <name type="scientific">Cladocopium goreaui</name>
    <dbReference type="NCBI Taxonomy" id="2562237"/>
    <lineage>
        <taxon>Eukaryota</taxon>
        <taxon>Sar</taxon>
        <taxon>Alveolata</taxon>
        <taxon>Dinophyceae</taxon>
        <taxon>Suessiales</taxon>
        <taxon>Symbiodiniaceae</taxon>
        <taxon>Cladocopium</taxon>
    </lineage>
</organism>
<dbReference type="Proteomes" id="UP001152797">
    <property type="component" value="Unassembled WGS sequence"/>
</dbReference>
<evidence type="ECO:0000313" key="5">
    <source>
        <dbReference type="EMBL" id="CAL4807375.1"/>
    </source>
</evidence>
<dbReference type="SUPFAM" id="SSF47473">
    <property type="entry name" value="EF-hand"/>
    <property type="match status" value="2"/>
</dbReference>
<dbReference type="InterPro" id="IPR002048">
    <property type="entry name" value="EF_hand_dom"/>
</dbReference>
<dbReference type="Pfam" id="PF25296">
    <property type="entry name" value="Decapeptide"/>
    <property type="match status" value="1"/>
</dbReference>
<dbReference type="OrthoDB" id="26525at2759"/>
<dbReference type="PROSITE" id="PS50222">
    <property type="entry name" value="EF_HAND_2"/>
    <property type="match status" value="2"/>
</dbReference>
<proteinExistence type="predicted"/>
<dbReference type="InterPro" id="IPR011992">
    <property type="entry name" value="EF-hand-dom_pair"/>
</dbReference>
<gene>
    <name evidence="4" type="ORF">C1SCF055_LOCUS44512</name>
</gene>
<accession>A0A9P1M5R5</accession>
<dbReference type="Gene3D" id="1.10.238.10">
    <property type="entry name" value="EF-hand"/>
    <property type="match status" value="2"/>
</dbReference>
<sequence length="467" mass="52749">MTIGDINIHDYFTAELQTQLRQPRSSWGIGTPKIWDAFREFDTSGDGFIGKDELCELFAKLGKSLTKKQADIILREVDADGNGEIDFEELCYLEIGMSGAKPRADLIDYTTYLYDDVVKQLQQWFSLHDMGEEGQITVEAAQMNIAEQQEVRASVEEIQDVLAQVGLDVRDSIVNGVALEGKVNFPRFAAFWAVVSGSHRKLNYREYLSNDEVQHCRQIFQVGNGIVQEAAGDKKHLSRKQVQDVLKEKNFVRARRHLNRILDNFGIDKKTDIDFKMFCNAIVKLSRRRKLFELSPQTSCCSKLFADGFTVPELQMCGFGLVDFRETRIPAKRLYQEGHFSALDLRRAGYSAGDLRRAGMGLVELRSSGFSLTELRTAGFSAAGLREANRKMHGCLSMGDFTLLPQITKGTLKTWTTEKSQEMLNIQRLTMTPLIREATDGRGTAKFAPLCRAFSRSMPSFKGEIAW</sequence>
<dbReference type="CDD" id="cd00051">
    <property type="entry name" value="EFh"/>
    <property type="match status" value="1"/>
</dbReference>
<evidence type="ECO:0000256" key="1">
    <source>
        <dbReference type="ARBA" id="ARBA00022737"/>
    </source>
</evidence>
<reference evidence="5 6" key="2">
    <citation type="submission" date="2024-05" db="EMBL/GenBank/DDBJ databases">
        <authorList>
            <person name="Chen Y."/>
            <person name="Shah S."/>
            <person name="Dougan E. K."/>
            <person name="Thang M."/>
            <person name="Chan C."/>
        </authorList>
    </citation>
    <scope>NUCLEOTIDE SEQUENCE [LARGE SCALE GENOMIC DNA]</scope>
</reference>
<feature type="domain" description="EF-hand" evidence="3">
    <location>
        <begin position="29"/>
        <end position="64"/>
    </location>
</feature>
<keyword evidence="1" id="KW-0677">Repeat</keyword>
<dbReference type="InterPro" id="IPR057481">
    <property type="entry name" value="Decapeptide"/>
</dbReference>
<dbReference type="PROSITE" id="PS00018">
    <property type="entry name" value="EF_HAND_1"/>
    <property type="match status" value="2"/>
</dbReference>
<dbReference type="EMBL" id="CAMXCT020006788">
    <property type="protein sequence ID" value="CAL1173438.1"/>
    <property type="molecule type" value="Genomic_DNA"/>
</dbReference>
<dbReference type="EMBL" id="CAMXCT010006788">
    <property type="protein sequence ID" value="CAI4020063.1"/>
    <property type="molecule type" value="Genomic_DNA"/>
</dbReference>
<keyword evidence="2" id="KW-0106">Calcium</keyword>
<dbReference type="Pfam" id="PF13499">
    <property type="entry name" value="EF-hand_7"/>
    <property type="match status" value="1"/>
</dbReference>
<dbReference type="AlphaFoldDB" id="A0A9P1M5R5"/>
<comment type="caution">
    <text evidence="4">The sequence shown here is derived from an EMBL/GenBank/DDBJ whole genome shotgun (WGS) entry which is preliminary data.</text>
</comment>